<organism evidence="1 2">
    <name type="scientific">Treponema vincentii</name>
    <dbReference type="NCBI Taxonomy" id="69710"/>
    <lineage>
        <taxon>Bacteria</taxon>
        <taxon>Pseudomonadati</taxon>
        <taxon>Spirochaetota</taxon>
        <taxon>Spirochaetia</taxon>
        <taxon>Spirochaetales</taxon>
        <taxon>Treponemataceae</taxon>
        <taxon>Treponema</taxon>
    </lineage>
</organism>
<gene>
    <name evidence="1" type="ORF">GWP43_09255</name>
</gene>
<evidence type="ECO:0000313" key="1">
    <source>
        <dbReference type="EMBL" id="QHX43591.1"/>
    </source>
</evidence>
<evidence type="ECO:0000313" key="2">
    <source>
        <dbReference type="Proteomes" id="UP000464374"/>
    </source>
</evidence>
<dbReference type="EMBL" id="CP048020">
    <property type="protein sequence ID" value="QHX43591.1"/>
    <property type="molecule type" value="Genomic_DNA"/>
</dbReference>
<sequence>MKVIFYFSSTKTKQSDIIIDNFELTEIYHNNLQMATNSARLTIPFDTDIANNLKIYGDINIRAEIIEGSKKIFTGFLRKDFNFQKTQRNQPISLEIVSPSILLNNEVGEQKTFIKKPAAEIIQYLLTRAGLAYKPIHQLYSRTITLCVLEEKDKIQDVLQQLCFELGYAFDFDNNGFFIINPLFEIPPAGKITQEFNGSNILDNITVTKKEEECNNVEGKWKEIIYLENTLIFSDTQKGNNKDKCTIEIEPNSFIFGKEENYIKYDSTEGNILLVTEIIKQDIKKDTGITLTIENCGKQGLLKAKNTTNTKKYIKQFDVYGNAYIKKADNITKATRGNKTKEYEIRYLDNENDIKEFVKNISNYYSYADYAIKLKSKQNYPVGSFVKVSESGMGSLNARIIKKQTFLNAAYIYELEAVSEYTPAEVKSHSYRNSSKISGLQGTPGKDGSTKLLPSLETTGDYENQIGTFQGQLYRWTGEKWVLLNAVMPLNPVAYYDMADVSTDADRTTVVDGSGNKQHGFLSDTFERIKDNIIGTTIAFNKGYLSRPKQNFIGVGKQWSHSRWIKMNEVQEQTSIHRPWHYGDYDYSWFGTKDGKVDQFLLVSIYKDSNVNLSVKIPKGKIFDNRWHHLVVMTDLQETYCKKILYLDCIKMGEVKKDNDFSNWVSNDSHCDMAKGKFNPPESTVGSLANLIFFNRLLTEREVLYLYLNPRYPVKNYTEADWMIDSDNPNNAIAIQTPKYLGTSNIAPDGKQVFITNGGKTGNNTANIGDWILMTSNADSYKKGWCYRWTGSEWLKLDPQSQYQKEYTACLKDHFEKCGDMYSSEPQMFGALFCQFLAFNNAFGNFLEVKKLKIDNDSSNPNDFELNINKDVGILAKNKGKKIFEVSPDGNATFSGEINCQGFQVLNRPAPAPQFLYSWNKGDNPFDIFPKITTLKEIRFLWDNKYFIDTPLTSGHSVDGIYGTTTIRYIKCEQWGGNDSINVRVTLYSNNGDIIEKISGAKSIQYNRYITNLDEDGYGSAKWWPSQQNATFNTYNPSQKVIIPNISFSKPPEQNVLYRDENGFIKIS</sequence>
<dbReference type="KEGG" id="trz:GWP43_09255"/>
<dbReference type="AlphaFoldDB" id="A0A6P1Y1I5"/>
<dbReference type="SUPFAM" id="SSF49899">
    <property type="entry name" value="Concanavalin A-like lectins/glucanases"/>
    <property type="match status" value="1"/>
</dbReference>
<dbReference type="InterPro" id="IPR013320">
    <property type="entry name" value="ConA-like_dom_sf"/>
</dbReference>
<name>A0A6P1Y1I5_9SPIR</name>
<dbReference type="Proteomes" id="UP000464374">
    <property type="component" value="Chromosome"/>
</dbReference>
<protein>
    <submittedName>
        <fullName evidence="1">LamG domain-containing protein</fullName>
    </submittedName>
</protein>
<dbReference type="Gene3D" id="2.60.120.200">
    <property type="match status" value="1"/>
</dbReference>
<reference evidence="1 2" key="1">
    <citation type="submission" date="2020-01" db="EMBL/GenBank/DDBJ databases">
        <title>Complete genome sequence of a human oral phylogroup 1 Treponema sp. strain ATCC 700766, originally isolated from periodontitis dental plaque.</title>
        <authorList>
            <person name="Chan Y."/>
            <person name="Huo Y.-B."/>
            <person name="Yu X.-L."/>
            <person name="Zeng H."/>
            <person name="Leung W.-K."/>
            <person name="Watt R.M."/>
        </authorList>
    </citation>
    <scope>NUCLEOTIDE SEQUENCE [LARGE SCALE GENOMIC DNA]</scope>
    <source>
        <strain evidence="1 2">OMZ 804</strain>
    </source>
</reference>
<accession>A0A6P1Y1I5</accession>
<dbReference type="RefSeq" id="WP_162663906.1">
    <property type="nucleotide sequence ID" value="NZ_CP048020.1"/>
</dbReference>
<proteinExistence type="predicted"/>